<proteinExistence type="predicted"/>
<comment type="caution">
    <text evidence="2">The sequence shown here is derived from an EMBL/GenBank/DDBJ whole genome shotgun (WGS) entry which is preliminary data.</text>
</comment>
<feature type="compositionally biased region" description="Basic and acidic residues" evidence="1">
    <location>
        <begin position="11"/>
        <end position="22"/>
    </location>
</feature>
<evidence type="ECO:0000313" key="3">
    <source>
        <dbReference type="Proteomes" id="UP000294576"/>
    </source>
</evidence>
<dbReference type="RefSeq" id="WP_087003842.1">
    <property type="nucleotide sequence ID" value="NZ_FWER01000059.1"/>
</dbReference>
<dbReference type="EMBL" id="SMBH01000024">
    <property type="protein sequence ID" value="TCU09684.1"/>
    <property type="molecule type" value="Genomic_DNA"/>
</dbReference>
<accession>A0A4R3PSQ2</accession>
<gene>
    <name evidence="2" type="ORF">EV132_12484</name>
</gene>
<feature type="compositionally biased region" description="Basic residues" evidence="1">
    <location>
        <begin position="1"/>
        <end position="10"/>
    </location>
</feature>
<evidence type="ECO:0000313" key="2">
    <source>
        <dbReference type="EMBL" id="TCU09684.1"/>
    </source>
</evidence>
<evidence type="ECO:0000256" key="1">
    <source>
        <dbReference type="SAM" id="MobiDB-lite"/>
    </source>
</evidence>
<sequence length="68" mass="7385">MTATKHPKTRKPSDRDLKEDPGIGRSKGLSEPTDDEALQGENTIEGDVANDTTPQGGINPRQRGRTNK</sequence>
<name>A0A4R3PSQ2_RHISU</name>
<dbReference type="AlphaFoldDB" id="A0A4R3PSQ2"/>
<feature type="region of interest" description="Disordered" evidence="1">
    <location>
        <begin position="1"/>
        <end position="68"/>
    </location>
</feature>
<reference evidence="2 3" key="1">
    <citation type="submission" date="2019-03" db="EMBL/GenBank/DDBJ databases">
        <title>Genomic Encyclopedia of Type Strains, Phase IV (KMG-V): Genome sequencing to study the core and pangenomes of soil and plant-associated prokaryotes.</title>
        <authorList>
            <person name="Whitman W."/>
        </authorList>
    </citation>
    <scope>NUCLEOTIDE SEQUENCE [LARGE SCALE GENOMIC DNA]</scope>
    <source>
        <strain evidence="2 3">Hc14</strain>
    </source>
</reference>
<dbReference type="OrthoDB" id="7210750at2"/>
<protein>
    <submittedName>
        <fullName evidence="2">Uncharacterized protein</fullName>
    </submittedName>
</protein>
<organism evidence="2 3">
    <name type="scientific">Rhizobium sullae</name>
    <name type="common">Rhizobium hedysari</name>
    <dbReference type="NCBI Taxonomy" id="50338"/>
    <lineage>
        <taxon>Bacteria</taxon>
        <taxon>Pseudomonadati</taxon>
        <taxon>Pseudomonadota</taxon>
        <taxon>Alphaproteobacteria</taxon>
        <taxon>Hyphomicrobiales</taxon>
        <taxon>Rhizobiaceae</taxon>
        <taxon>Rhizobium/Agrobacterium group</taxon>
        <taxon>Rhizobium</taxon>
    </lineage>
</organism>
<dbReference type="Proteomes" id="UP000294576">
    <property type="component" value="Unassembled WGS sequence"/>
</dbReference>